<comment type="caution">
    <text evidence="1">The sequence shown here is derived from an EMBL/GenBank/DDBJ whole genome shotgun (WGS) entry which is preliminary data.</text>
</comment>
<dbReference type="PANTHER" id="PTHR35317:SF34">
    <property type="match status" value="1"/>
</dbReference>
<dbReference type="Proteomes" id="UP000828251">
    <property type="component" value="Unassembled WGS sequence"/>
</dbReference>
<dbReference type="AlphaFoldDB" id="A0A9D3VWD5"/>
<evidence type="ECO:0000313" key="1">
    <source>
        <dbReference type="EMBL" id="KAH1098562.1"/>
    </source>
</evidence>
<proteinExistence type="predicted"/>
<reference evidence="1 2" key="1">
    <citation type="journal article" date="2021" name="Plant Biotechnol. J.">
        <title>Multi-omics assisted identification of the key and species-specific regulatory components of drought-tolerant mechanisms in Gossypium stocksii.</title>
        <authorList>
            <person name="Yu D."/>
            <person name="Ke L."/>
            <person name="Zhang D."/>
            <person name="Wu Y."/>
            <person name="Sun Y."/>
            <person name="Mei J."/>
            <person name="Sun J."/>
            <person name="Sun Y."/>
        </authorList>
    </citation>
    <scope>NUCLEOTIDE SEQUENCE [LARGE SCALE GENOMIC DNA]</scope>
    <source>
        <strain evidence="2">cv. E1</strain>
        <tissue evidence="1">Leaf</tissue>
    </source>
</reference>
<protein>
    <recommendedName>
        <fullName evidence="3">Retrovirus-related Pol polyprotein from transposon TNT 1-94</fullName>
    </recommendedName>
</protein>
<evidence type="ECO:0008006" key="3">
    <source>
        <dbReference type="Google" id="ProtNLM"/>
    </source>
</evidence>
<sequence>MNIEDKKQLKDLKARNYLFQVLDHTILEIILNKDTSKSTWNSMKQKYQGTTRVQCALLQALRTEFEILHVKVGEFVNEFFVRTLIIVNMMKANGEVLEDGTIIQRILRSVTSKFNYVVCNIEESRDTSILTIVELQSNLLVHEQCMRSHDDKEHALKIIHGDCSSGWTRGCGSFKGKGRGRGYSNDMCGKK</sequence>
<evidence type="ECO:0000313" key="2">
    <source>
        <dbReference type="Proteomes" id="UP000828251"/>
    </source>
</evidence>
<dbReference type="Pfam" id="PF14223">
    <property type="entry name" value="Retrotran_gag_2"/>
    <property type="match status" value="1"/>
</dbReference>
<keyword evidence="2" id="KW-1185">Reference proteome</keyword>
<gene>
    <name evidence="1" type="ORF">J1N35_015483</name>
</gene>
<dbReference type="PANTHER" id="PTHR35317">
    <property type="entry name" value="OS04G0629600 PROTEIN"/>
    <property type="match status" value="1"/>
</dbReference>
<accession>A0A9D3VWD5</accession>
<dbReference type="EMBL" id="JAIQCV010000005">
    <property type="protein sequence ID" value="KAH1098562.1"/>
    <property type="molecule type" value="Genomic_DNA"/>
</dbReference>
<dbReference type="OrthoDB" id="2013098at2759"/>
<name>A0A9D3VWD5_9ROSI</name>
<organism evidence="1 2">
    <name type="scientific">Gossypium stocksii</name>
    <dbReference type="NCBI Taxonomy" id="47602"/>
    <lineage>
        <taxon>Eukaryota</taxon>
        <taxon>Viridiplantae</taxon>
        <taxon>Streptophyta</taxon>
        <taxon>Embryophyta</taxon>
        <taxon>Tracheophyta</taxon>
        <taxon>Spermatophyta</taxon>
        <taxon>Magnoliopsida</taxon>
        <taxon>eudicotyledons</taxon>
        <taxon>Gunneridae</taxon>
        <taxon>Pentapetalae</taxon>
        <taxon>rosids</taxon>
        <taxon>malvids</taxon>
        <taxon>Malvales</taxon>
        <taxon>Malvaceae</taxon>
        <taxon>Malvoideae</taxon>
        <taxon>Gossypium</taxon>
    </lineage>
</organism>